<evidence type="ECO:0000313" key="3">
    <source>
        <dbReference type="Proteomes" id="UP000245137"/>
    </source>
</evidence>
<reference evidence="2 3" key="1">
    <citation type="journal article" date="2018" name="Appl. Microbiol. Biotechnol.">
        <title>Co-cultivation of the strictly anaerobic methanogen Methanosarcina barkeri with aerobic methanotrophs in an oxygen-limited membrane bioreactor.</title>
        <authorList>
            <person name="In 't Zandt M.H."/>
            <person name="van den Bosch T.J.M."/>
            <person name="Rijkers R."/>
            <person name="van Kessel M.A.H.J."/>
            <person name="Jetten M.S.M."/>
            <person name="Welte C.U."/>
        </authorList>
    </citation>
    <scope>NUCLEOTIDE SEQUENCE [LARGE SCALE GENOMIC DNA]</scope>
    <source>
        <strain evidence="2 3">DSM 17706</strain>
    </source>
</reference>
<gene>
    <name evidence="2" type="ORF">C5689_11065</name>
</gene>
<keyword evidence="3" id="KW-1185">Reference proteome</keyword>
<dbReference type="SUPFAM" id="SSF55781">
    <property type="entry name" value="GAF domain-like"/>
    <property type="match status" value="1"/>
</dbReference>
<dbReference type="Gene3D" id="3.30.450.40">
    <property type="match status" value="1"/>
</dbReference>
<dbReference type="EMBL" id="PUIV01000015">
    <property type="protein sequence ID" value="PWB93811.1"/>
    <property type="molecule type" value="Genomic_DNA"/>
</dbReference>
<name>A0A2U1SQC0_METSR</name>
<dbReference type="InterPro" id="IPR002197">
    <property type="entry name" value="HTH_Fis"/>
</dbReference>
<dbReference type="InterPro" id="IPR009057">
    <property type="entry name" value="Homeodomain-like_sf"/>
</dbReference>
<accession>A0A2U1SQC0</accession>
<dbReference type="Pfam" id="PF02954">
    <property type="entry name" value="HTH_8"/>
    <property type="match status" value="1"/>
</dbReference>
<dbReference type="GO" id="GO:0043565">
    <property type="term" value="F:sequence-specific DNA binding"/>
    <property type="evidence" value="ECO:0007669"/>
    <property type="project" value="InterPro"/>
</dbReference>
<proteinExistence type="predicted"/>
<dbReference type="OrthoDB" id="9805953at2"/>
<evidence type="ECO:0000313" key="2">
    <source>
        <dbReference type="EMBL" id="PWB93811.1"/>
    </source>
</evidence>
<feature type="domain" description="DNA binding HTH" evidence="1">
    <location>
        <begin position="279"/>
        <end position="318"/>
    </location>
</feature>
<dbReference type="PRINTS" id="PR01590">
    <property type="entry name" value="HTHFIS"/>
</dbReference>
<protein>
    <submittedName>
        <fullName evidence="2">Sigma-54-dependent Fis family transcriptional regulator</fullName>
    </submittedName>
</protein>
<dbReference type="RefSeq" id="WP_108917334.1">
    <property type="nucleotide sequence ID" value="NZ_BGJY01000001.1"/>
</dbReference>
<dbReference type="Gene3D" id="1.10.10.60">
    <property type="entry name" value="Homeodomain-like"/>
    <property type="match status" value="1"/>
</dbReference>
<dbReference type="Proteomes" id="UP000245137">
    <property type="component" value="Unassembled WGS sequence"/>
</dbReference>
<sequence length="325" mass="34138">MERREVSHIDRVRSVIDDDAAPAASAVAASWRRCVTLHGLDPDARRAPDLIEAAALQDARERLAPLLRAARKPLDRLFAAVAELGCCTLLSNIEGVPLERRSAESDAPDFDARGLRPGAVWSEAREGTNAIGACLAEGRALTIHRDQHFHTRNTGLSCAAAPIYDHEGRLAAALDVSSSRESLPGGVVALVAVAVAEAARAIEAAHFREAFAGARILTAPSERGAALLAVDRHDLVIGATRAARLELGVTDARIASQLPAADLLAGGGEAEAALQNAELEDAERGAIRRALARANGNVTAAARLLGVSRATLHRKLGRLGLSQGH</sequence>
<dbReference type="SUPFAM" id="SSF46689">
    <property type="entry name" value="Homeodomain-like"/>
    <property type="match status" value="1"/>
</dbReference>
<evidence type="ECO:0000259" key="1">
    <source>
        <dbReference type="Pfam" id="PF02954"/>
    </source>
</evidence>
<dbReference type="InterPro" id="IPR029016">
    <property type="entry name" value="GAF-like_dom_sf"/>
</dbReference>
<dbReference type="AlphaFoldDB" id="A0A2U1SQC0"/>
<comment type="caution">
    <text evidence="2">The sequence shown here is derived from an EMBL/GenBank/DDBJ whole genome shotgun (WGS) entry which is preliminary data.</text>
</comment>
<organism evidence="2 3">
    <name type="scientific">Methylosinus sporium</name>
    <dbReference type="NCBI Taxonomy" id="428"/>
    <lineage>
        <taxon>Bacteria</taxon>
        <taxon>Pseudomonadati</taxon>
        <taxon>Pseudomonadota</taxon>
        <taxon>Alphaproteobacteria</taxon>
        <taxon>Hyphomicrobiales</taxon>
        <taxon>Methylocystaceae</taxon>
        <taxon>Methylosinus</taxon>
    </lineage>
</organism>